<feature type="non-terminal residue" evidence="3">
    <location>
        <position position="1"/>
    </location>
</feature>
<dbReference type="Proteomes" id="UP001432322">
    <property type="component" value="Unassembled WGS sequence"/>
</dbReference>
<sequence length="1108" mass="123436">VATSAPDPKPQPYYPDKAFQYNWMKQLEDDDHWIASSVHSDMGRRKLPSIPPPLTSTSIRPLVPIISPQSTLTRPKPAPSTTAPVYITSSAPMGPTTPSGAYSAPSTSLLFGAAPTPSVPQESLSRPGSALNRSFYDLSRPSSACSTMSYGGFSASIQAGGPFQSPAVPSGAKSTRGVSAPSARQPISMVGKHYRNPTTTSKLPSTLARVKLKKELKEAVNRRRESLEACEIEANQRQYVVHKMLVTGLLPEPREDELPKVIPCLLPVELVQGARVTPTVVPRWTDLPPPEPRSPPQSTRREAAVSTDGAALWNEEEREERNYQRRPDLRSPRSYSVRLNRFIESAPDTRETRERETREREREGRERDREVRHQREMIEQEDRRRKTDDLIDATRRYFEEYDRQLREMGARVRASAARKHLNLSGEDDALARETRRLGILEELDRKRRERYGSLGEDIYSRRRDHYGSLPRMDMRHRSPRSRGDYTLRDDLPPLNYAYQYGSLPRNLERGFGAAGGPQIQVDYEQAFGSGPSIFPTSRSLYDLYGEGADPMMYDDITRTSNLPSSRPHGRSLGYLDQLGVDTDRLLLPAYESSRPSGDMISQYANYLSRQFGDSSTGFDPQSTLPPPAPLSSSSMPIQRDLYDPPLSDPYYSTAAAASYPAATAYSAAPPLFPPPQTPYNTLPPHLPPPMAPLSDPFTSIPSHHVYSRSESNYGARPAFYPLDYGNLHRQVAPPQTWTSGGPGQMQSQQWTGATPPPSHNTYGGAMDSRLGHGYSQPLLESSTLGPSNIGGQSVQGGRSWSNGNLYGQEDALSRVYQSAGRRRAQENRANNNRSAMMYSPYAATTSRFYDNQPMENEFGAPSHSHSHQPFATSTLGRQKRQTTFASTDDVISASGGRRRYQSAYRRAQSSEPPRTRPGNVKRLLLLRKYKDHNIYNDLGVRVVGGKRMNTGELGTFVTAVNSARHCNTLGQIAEGDLVLEWNGVLLTGKTFEEVERIVNASAGEVEIVIKSHSEIPDPSTLTLSTQRDPRYDDRPYDTLPALKSREFSPDRAPPVPQHRSKTLHAHHQSNGHLPFEDVASPVFDVYPPVNGFTQSGVKHHHHTSLRNL</sequence>
<feature type="compositionally biased region" description="Polar residues" evidence="1">
    <location>
        <begin position="867"/>
        <end position="886"/>
    </location>
</feature>
<organism evidence="3 4">
    <name type="scientific">Pristionchus fissidentatus</name>
    <dbReference type="NCBI Taxonomy" id="1538716"/>
    <lineage>
        <taxon>Eukaryota</taxon>
        <taxon>Metazoa</taxon>
        <taxon>Ecdysozoa</taxon>
        <taxon>Nematoda</taxon>
        <taxon>Chromadorea</taxon>
        <taxon>Rhabditida</taxon>
        <taxon>Rhabditina</taxon>
        <taxon>Diplogasteromorpha</taxon>
        <taxon>Diplogasteroidea</taxon>
        <taxon>Neodiplogasteridae</taxon>
        <taxon>Pristionchus</taxon>
    </lineage>
</organism>
<dbReference type="PANTHER" id="PTHR12157:SF25">
    <property type="entry name" value="REGULATING SYNAPTIC MEMBRANE EXOCYTOSIS PROTEIN 3"/>
    <property type="match status" value="1"/>
</dbReference>
<feature type="compositionally biased region" description="Basic and acidic residues" evidence="1">
    <location>
        <begin position="319"/>
        <end position="331"/>
    </location>
</feature>
<comment type="caution">
    <text evidence="3">The sequence shown here is derived from an EMBL/GenBank/DDBJ whole genome shotgun (WGS) entry which is preliminary data.</text>
</comment>
<dbReference type="InterPro" id="IPR036034">
    <property type="entry name" value="PDZ_sf"/>
</dbReference>
<feature type="compositionally biased region" description="Basic and acidic residues" evidence="1">
    <location>
        <begin position="347"/>
        <end position="383"/>
    </location>
</feature>
<gene>
    <name evidence="3" type="ORF">PFISCL1PPCAC_15327</name>
</gene>
<dbReference type="GO" id="GO:0042391">
    <property type="term" value="P:regulation of membrane potential"/>
    <property type="evidence" value="ECO:0007669"/>
    <property type="project" value="TreeGrafter"/>
</dbReference>
<dbReference type="GO" id="GO:0048791">
    <property type="term" value="P:calcium ion-regulated exocytosis of neurotransmitter"/>
    <property type="evidence" value="ECO:0007669"/>
    <property type="project" value="TreeGrafter"/>
</dbReference>
<dbReference type="PANTHER" id="PTHR12157">
    <property type="entry name" value="REGULATING SYNAPTIC MEMBRANE EXOCYTOSIS PROTEIN"/>
    <property type="match status" value="1"/>
</dbReference>
<evidence type="ECO:0000256" key="1">
    <source>
        <dbReference type="SAM" id="MobiDB-lite"/>
    </source>
</evidence>
<dbReference type="Gene3D" id="2.30.42.10">
    <property type="match status" value="1"/>
</dbReference>
<feature type="region of interest" description="Disordered" evidence="1">
    <location>
        <begin position="859"/>
        <end position="918"/>
    </location>
</feature>
<feature type="non-terminal residue" evidence="3">
    <location>
        <position position="1108"/>
    </location>
</feature>
<feature type="region of interest" description="Disordered" evidence="1">
    <location>
        <begin position="281"/>
        <end position="383"/>
    </location>
</feature>
<feature type="compositionally biased region" description="Polar residues" evidence="1">
    <location>
        <begin position="733"/>
        <end position="752"/>
    </location>
</feature>
<dbReference type="GO" id="GO:0050806">
    <property type="term" value="P:positive regulation of synaptic transmission"/>
    <property type="evidence" value="ECO:0007669"/>
    <property type="project" value="TreeGrafter"/>
</dbReference>
<feature type="domain" description="PDZ" evidence="2">
    <location>
        <begin position="923"/>
        <end position="1013"/>
    </location>
</feature>
<feature type="region of interest" description="Disordered" evidence="1">
    <location>
        <begin position="1016"/>
        <end position="1074"/>
    </location>
</feature>
<feature type="compositionally biased region" description="Low complexity" evidence="1">
    <location>
        <begin position="901"/>
        <end position="910"/>
    </location>
</feature>
<feature type="compositionally biased region" description="Basic residues" evidence="1">
    <location>
        <begin position="1058"/>
        <end position="1069"/>
    </location>
</feature>
<feature type="region of interest" description="Disordered" evidence="1">
    <location>
        <begin position="164"/>
        <end position="184"/>
    </location>
</feature>
<feature type="compositionally biased region" description="Basic and acidic residues" evidence="1">
    <location>
        <begin position="1027"/>
        <end position="1036"/>
    </location>
</feature>
<evidence type="ECO:0000313" key="3">
    <source>
        <dbReference type="EMBL" id="GMT24030.1"/>
    </source>
</evidence>
<evidence type="ECO:0000259" key="2">
    <source>
        <dbReference type="PROSITE" id="PS50106"/>
    </source>
</evidence>
<feature type="region of interest" description="Disordered" evidence="1">
    <location>
        <begin position="731"/>
        <end position="802"/>
    </location>
</feature>
<dbReference type="GO" id="GO:0042734">
    <property type="term" value="C:presynaptic membrane"/>
    <property type="evidence" value="ECO:0007669"/>
    <property type="project" value="TreeGrafter"/>
</dbReference>
<dbReference type="CDD" id="cd06714">
    <property type="entry name" value="PDZ_RIM-like"/>
    <property type="match status" value="1"/>
</dbReference>
<feature type="region of interest" description="Disordered" evidence="1">
    <location>
        <begin position="469"/>
        <end position="488"/>
    </location>
</feature>
<protein>
    <recommendedName>
        <fullName evidence="2">PDZ domain-containing protein</fullName>
    </recommendedName>
</protein>
<reference evidence="3" key="1">
    <citation type="submission" date="2023-10" db="EMBL/GenBank/DDBJ databases">
        <title>Genome assembly of Pristionchus species.</title>
        <authorList>
            <person name="Yoshida K."/>
            <person name="Sommer R.J."/>
        </authorList>
    </citation>
    <scope>NUCLEOTIDE SEQUENCE</scope>
    <source>
        <strain evidence="3">RS5133</strain>
    </source>
</reference>
<dbReference type="SUPFAM" id="SSF50156">
    <property type="entry name" value="PDZ domain-like"/>
    <property type="match status" value="1"/>
</dbReference>
<feature type="compositionally biased region" description="Basic and acidic residues" evidence="1">
    <location>
        <begin position="472"/>
        <end position="488"/>
    </location>
</feature>
<proteinExistence type="predicted"/>
<dbReference type="GO" id="GO:0048167">
    <property type="term" value="P:regulation of synaptic plasticity"/>
    <property type="evidence" value="ECO:0007669"/>
    <property type="project" value="TreeGrafter"/>
</dbReference>
<feature type="compositionally biased region" description="Polar residues" evidence="1">
    <location>
        <begin position="778"/>
        <end position="802"/>
    </location>
</feature>
<name>A0AAV5W147_9BILA</name>
<dbReference type="AlphaFoldDB" id="A0AAV5W147"/>
<dbReference type="GO" id="GO:0031267">
    <property type="term" value="F:small GTPase binding"/>
    <property type="evidence" value="ECO:0007669"/>
    <property type="project" value="InterPro"/>
</dbReference>
<feature type="region of interest" description="Disordered" evidence="1">
    <location>
        <begin position="611"/>
        <end position="634"/>
    </location>
</feature>
<accession>A0AAV5W147</accession>
<dbReference type="InterPro" id="IPR039032">
    <property type="entry name" value="Rim-like"/>
</dbReference>
<dbReference type="GO" id="GO:0048788">
    <property type="term" value="C:cytoskeleton of presynaptic active zone"/>
    <property type="evidence" value="ECO:0007669"/>
    <property type="project" value="TreeGrafter"/>
</dbReference>
<dbReference type="SMART" id="SM00228">
    <property type="entry name" value="PDZ"/>
    <property type="match status" value="1"/>
</dbReference>
<dbReference type="InterPro" id="IPR001478">
    <property type="entry name" value="PDZ"/>
</dbReference>
<dbReference type="GO" id="GO:0044325">
    <property type="term" value="F:transmembrane transporter binding"/>
    <property type="evidence" value="ECO:0007669"/>
    <property type="project" value="TreeGrafter"/>
</dbReference>
<dbReference type="GO" id="GO:2000300">
    <property type="term" value="P:regulation of synaptic vesicle exocytosis"/>
    <property type="evidence" value="ECO:0007669"/>
    <property type="project" value="TreeGrafter"/>
</dbReference>
<dbReference type="PROSITE" id="PS50106">
    <property type="entry name" value="PDZ"/>
    <property type="match status" value="1"/>
</dbReference>
<keyword evidence="4" id="KW-1185">Reference proteome</keyword>
<dbReference type="EMBL" id="BTSY01000004">
    <property type="protein sequence ID" value="GMT24030.1"/>
    <property type="molecule type" value="Genomic_DNA"/>
</dbReference>
<evidence type="ECO:0000313" key="4">
    <source>
        <dbReference type="Proteomes" id="UP001432322"/>
    </source>
</evidence>